<organism evidence="13">
    <name type="scientific">Magnetococcus massalia (strain MO-1)</name>
    <dbReference type="NCBI Taxonomy" id="451514"/>
    <lineage>
        <taxon>Bacteria</taxon>
        <taxon>Pseudomonadati</taxon>
        <taxon>Pseudomonadota</taxon>
        <taxon>Magnetococcia</taxon>
        <taxon>Magnetococcales</taxon>
        <taxon>Magnetococcaceae</taxon>
        <taxon>Magnetococcus</taxon>
    </lineage>
</organism>
<evidence type="ECO:0000256" key="4">
    <source>
        <dbReference type="ARBA" id="ARBA00022801"/>
    </source>
</evidence>
<dbReference type="EC" id="4.3.2.10" evidence="10"/>
<dbReference type="GO" id="GO:0000107">
    <property type="term" value="F:imidazoleglycerol-phosphate synthase activity"/>
    <property type="evidence" value="ECO:0007669"/>
    <property type="project" value="UniProtKB-UniRule"/>
</dbReference>
<feature type="active site" evidence="10 11">
    <location>
        <position position="191"/>
    </location>
</feature>
<evidence type="ECO:0000256" key="5">
    <source>
        <dbReference type="ARBA" id="ARBA00022962"/>
    </source>
</evidence>
<keyword evidence="5 10" id="KW-0315">Glutamine amidotransferase</keyword>
<dbReference type="HAMAP" id="MF_00278">
    <property type="entry name" value="HisH"/>
    <property type="match status" value="1"/>
</dbReference>
<evidence type="ECO:0000256" key="1">
    <source>
        <dbReference type="ARBA" id="ARBA00005091"/>
    </source>
</evidence>
<dbReference type="CDD" id="cd01748">
    <property type="entry name" value="GATase1_IGP_Synthase"/>
    <property type="match status" value="1"/>
</dbReference>
<keyword evidence="6 10" id="KW-0368">Histidine biosynthesis</keyword>
<protein>
    <recommendedName>
        <fullName evidence="10">Imidazole glycerol phosphate synthase subunit HisH</fullName>
        <ecNumber evidence="10">4.3.2.10</ecNumber>
    </recommendedName>
    <alternativeName>
        <fullName evidence="10">IGP synthase glutaminase subunit</fullName>
        <ecNumber evidence="10">3.5.1.2</ecNumber>
    </alternativeName>
    <alternativeName>
        <fullName evidence="10">IGP synthase subunit HisH</fullName>
    </alternativeName>
    <alternativeName>
        <fullName evidence="10">ImGP synthase subunit HisH</fullName>
        <shortName evidence="10">IGPS subunit HisH</shortName>
    </alternativeName>
</protein>
<gene>
    <name evidence="10 13" type="primary">hisH</name>
    <name evidence="13" type="ORF">MAGMO_2468</name>
</gene>
<proteinExistence type="inferred from homology"/>
<dbReference type="PROSITE" id="PS51273">
    <property type="entry name" value="GATASE_TYPE_1"/>
    <property type="match status" value="1"/>
</dbReference>
<comment type="pathway">
    <text evidence="1 10">Amino-acid biosynthesis; L-histidine biosynthesis; L-histidine from 5-phospho-alpha-D-ribose 1-diphosphate: step 5/9.</text>
</comment>
<dbReference type="InterPro" id="IPR017926">
    <property type="entry name" value="GATASE"/>
</dbReference>
<dbReference type="PIRSF" id="PIRSF000495">
    <property type="entry name" value="Amidotransf_hisH"/>
    <property type="match status" value="1"/>
</dbReference>
<dbReference type="EMBL" id="LO017727">
    <property type="protein sequence ID" value="CRH06625.1"/>
    <property type="molecule type" value="Genomic_DNA"/>
</dbReference>
<evidence type="ECO:0000256" key="7">
    <source>
        <dbReference type="ARBA" id="ARBA00023239"/>
    </source>
</evidence>
<dbReference type="SUPFAM" id="SSF52317">
    <property type="entry name" value="Class I glutamine amidotransferase-like"/>
    <property type="match status" value="1"/>
</dbReference>
<dbReference type="InterPro" id="IPR010139">
    <property type="entry name" value="Imidazole-glycPsynth_HisH"/>
</dbReference>
<feature type="active site" description="Nucleophile" evidence="10 11">
    <location>
        <position position="79"/>
    </location>
</feature>
<keyword evidence="13" id="KW-0328">Glycosyltransferase</keyword>
<evidence type="ECO:0000256" key="8">
    <source>
        <dbReference type="ARBA" id="ARBA00047838"/>
    </source>
</evidence>
<evidence type="ECO:0000313" key="13">
    <source>
        <dbReference type="EMBL" id="CRH06625.1"/>
    </source>
</evidence>
<keyword evidence="4 10" id="KW-0378">Hydrolase</keyword>
<evidence type="ECO:0000259" key="12">
    <source>
        <dbReference type="Pfam" id="PF00117"/>
    </source>
</evidence>
<dbReference type="GO" id="GO:0000105">
    <property type="term" value="P:L-histidine biosynthetic process"/>
    <property type="evidence" value="ECO:0007669"/>
    <property type="project" value="UniProtKB-UniRule"/>
</dbReference>
<dbReference type="UniPathway" id="UPA00031">
    <property type="reaction ID" value="UER00010"/>
</dbReference>
<comment type="function">
    <text evidence="10">IGPS catalyzes the conversion of PRFAR and glutamine to IGP, AICAR and glutamate. The HisH subunit catalyzes the hydrolysis of glutamine to glutamate and ammonia as part of the synthesis of IGP and AICAR. The resulting ammonia molecule is channeled to the active site of HisF.</text>
</comment>
<evidence type="ECO:0000256" key="2">
    <source>
        <dbReference type="ARBA" id="ARBA00011152"/>
    </source>
</evidence>
<keyword evidence="7 10" id="KW-0456">Lyase</keyword>
<evidence type="ECO:0000256" key="10">
    <source>
        <dbReference type="HAMAP-Rule" id="MF_00278"/>
    </source>
</evidence>
<dbReference type="InterPro" id="IPR029062">
    <property type="entry name" value="Class_I_gatase-like"/>
</dbReference>
<keyword evidence="13" id="KW-0808">Transferase</keyword>
<dbReference type="Gene3D" id="3.40.50.880">
    <property type="match status" value="1"/>
</dbReference>
<dbReference type="GO" id="GO:0004359">
    <property type="term" value="F:glutaminase activity"/>
    <property type="evidence" value="ECO:0007669"/>
    <property type="project" value="UniProtKB-EC"/>
</dbReference>
<comment type="catalytic activity">
    <reaction evidence="9 10">
        <text>L-glutamine + H2O = L-glutamate + NH4(+)</text>
        <dbReference type="Rhea" id="RHEA:15889"/>
        <dbReference type="ChEBI" id="CHEBI:15377"/>
        <dbReference type="ChEBI" id="CHEBI:28938"/>
        <dbReference type="ChEBI" id="CHEBI:29985"/>
        <dbReference type="ChEBI" id="CHEBI:58359"/>
        <dbReference type="EC" id="3.5.1.2"/>
    </reaction>
</comment>
<dbReference type="NCBIfam" id="TIGR01855">
    <property type="entry name" value="IMP_synth_hisH"/>
    <property type="match status" value="1"/>
</dbReference>
<dbReference type="PANTHER" id="PTHR42701:SF1">
    <property type="entry name" value="IMIDAZOLE GLYCEROL PHOSPHATE SYNTHASE SUBUNIT HISH"/>
    <property type="match status" value="1"/>
</dbReference>
<comment type="subunit">
    <text evidence="2 10">Heterodimer of HisH and HisF.</text>
</comment>
<evidence type="ECO:0000256" key="3">
    <source>
        <dbReference type="ARBA" id="ARBA00022605"/>
    </source>
</evidence>
<comment type="subcellular location">
    <subcellularLocation>
        <location evidence="10">Cytoplasm</location>
    </subcellularLocation>
</comment>
<dbReference type="GO" id="GO:0005737">
    <property type="term" value="C:cytoplasm"/>
    <property type="evidence" value="ECO:0007669"/>
    <property type="project" value="UniProtKB-SubCell"/>
</dbReference>
<reference evidence="13" key="1">
    <citation type="submission" date="2015-04" db="EMBL/GenBank/DDBJ databases">
        <authorList>
            <person name="Syromyatnikov M.Y."/>
            <person name="Popov V.N."/>
        </authorList>
    </citation>
    <scope>NUCLEOTIDE SEQUENCE</scope>
    <source>
        <strain evidence="13">MO-1</strain>
    </source>
</reference>
<keyword evidence="10" id="KW-0963">Cytoplasm</keyword>
<dbReference type="EC" id="3.5.1.2" evidence="10"/>
<dbReference type="AlphaFoldDB" id="A0A1S7LI92"/>
<comment type="catalytic activity">
    <reaction evidence="8 10">
        <text>5-[(5-phospho-1-deoxy-D-ribulos-1-ylimino)methylamino]-1-(5-phospho-beta-D-ribosyl)imidazole-4-carboxamide + L-glutamine = D-erythro-1-(imidazol-4-yl)glycerol 3-phosphate + 5-amino-1-(5-phospho-beta-D-ribosyl)imidazole-4-carboxamide + L-glutamate + H(+)</text>
        <dbReference type="Rhea" id="RHEA:24793"/>
        <dbReference type="ChEBI" id="CHEBI:15378"/>
        <dbReference type="ChEBI" id="CHEBI:29985"/>
        <dbReference type="ChEBI" id="CHEBI:58278"/>
        <dbReference type="ChEBI" id="CHEBI:58359"/>
        <dbReference type="ChEBI" id="CHEBI:58475"/>
        <dbReference type="ChEBI" id="CHEBI:58525"/>
        <dbReference type="EC" id="4.3.2.10"/>
    </reaction>
</comment>
<feature type="active site" evidence="10 11">
    <location>
        <position position="193"/>
    </location>
</feature>
<accession>A0A1S7LI92</accession>
<dbReference type="PANTHER" id="PTHR42701">
    <property type="entry name" value="IMIDAZOLE GLYCEROL PHOSPHATE SYNTHASE SUBUNIT HISH"/>
    <property type="match status" value="1"/>
</dbReference>
<evidence type="ECO:0000256" key="11">
    <source>
        <dbReference type="PIRSR" id="PIRSR000495-1"/>
    </source>
</evidence>
<dbReference type="GO" id="GO:0016829">
    <property type="term" value="F:lyase activity"/>
    <property type="evidence" value="ECO:0007669"/>
    <property type="project" value="UniProtKB-KW"/>
</dbReference>
<dbReference type="Pfam" id="PF00117">
    <property type="entry name" value="GATase"/>
    <property type="match status" value="1"/>
</dbReference>
<evidence type="ECO:0000256" key="9">
    <source>
        <dbReference type="ARBA" id="ARBA00049534"/>
    </source>
</evidence>
<keyword evidence="3 10" id="KW-0028">Amino-acid biosynthesis</keyword>
<sequence length="212" mass="23370">MITVVDYGSGNLRSVSKALEKVGGDVRVSGKPEDIVTADRVVLPGVGAFADCRRNLDNAELTEPVLKHIRQGKPFLGICVGMQMLFEESHEFGNHEGLGLIPGAVEAFSKSMNDPADETRKLKVPHMGWTPVFQREEHALWEGISNPCHFYFVHSFHGVVGKQHHQLGQANYGIPFTAAVGHDNIFATQFHPEKSQNAGLKLLENFVSWDPS</sequence>
<feature type="domain" description="Glutamine amidotransferase" evidence="12">
    <location>
        <begin position="4"/>
        <end position="207"/>
    </location>
</feature>
<evidence type="ECO:0000256" key="6">
    <source>
        <dbReference type="ARBA" id="ARBA00023102"/>
    </source>
</evidence>
<name>A0A1S7LI92_MAGMO</name>